<accession>A0A3Q9JM58</accession>
<evidence type="ECO:0000313" key="1">
    <source>
        <dbReference type="EMBL" id="AZS50387.1"/>
    </source>
</evidence>
<dbReference type="Proteomes" id="UP000273143">
    <property type="component" value="Chromosome"/>
</dbReference>
<protein>
    <submittedName>
        <fullName evidence="1">Uncharacterized protein</fullName>
    </submittedName>
</protein>
<gene>
    <name evidence="1" type="ORF">DM558_06180</name>
</gene>
<dbReference type="Pfam" id="PF18977">
    <property type="entry name" value="DUF5713"/>
    <property type="match status" value="1"/>
</dbReference>
<dbReference type="EMBL" id="CP029822">
    <property type="protein sequence ID" value="AZS50387.1"/>
    <property type="molecule type" value="Genomic_DNA"/>
</dbReference>
<reference evidence="2" key="1">
    <citation type="submission" date="2018-06" db="EMBL/GenBank/DDBJ databases">
        <title>Complete genome of Pseudomonas insecticola strain QZS01.</title>
        <authorList>
            <person name="Wang J."/>
            <person name="Su Q."/>
        </authorList>
    </citation>
    <scope>NUCLEOTIDE SEQUENCE [LARGE SCALE GENOMIC DNA]</scope>
    <source>
        <strain evidence="2">QZS01</strain>
    </source>
</reference>
<keyword evidence="2" id="KW-1185">Reference proteome</keyword>
<dbReference type="KEGG" id="emo:DM558_06180"/>
<dbReference type="AlphaFoldDB" id="A0A3Q9JM58"/>
<sequence>MKKIDPDFVYLKDMMDDAYYPPHLVEKLKNLLVELVHFLEPENKTNDEIQVKCDEVTEAINSLQDEFWENGSEIETVARESICETIFCILKYFDIDIDSEEATRQRDW</sequence>
<name>A0A3Q9JM58_9GAMM</name>
<proteinExistence type="predicted"/>
<dbReference type="RefSeq" id="WP_127162701.1">
    <property type="nucleotide sequence ID" value="NZ_CP029822.1"/>
</dbReference>
<evidence type="ECO:0000313" key="2">
    <source>
        <dbReference type="Proteomes" id="UP000273143"/>
    </source>
</evidence>
<dbReference type="InterPro" id="IPR043767">
    <property type="entry name" value="DUF5713"/>
</dbReference>
<organism evidence="1 2">
    <name type="scientific">Entomomonas moraniae</name>
    <dbReference type="NCBI Taxonomy" id="2213226"/>
    <lineage>
        <taxon>Bacteria</taxon>
        <taxon>Pseudomonadati</taxon>
        <taxon>Pseudomonadota</taxon>
        <taxon>Gammaproteobacteria</taxon>
        <taxon>Pseudomonadales</taxon>
        <taxon>Pseudomonadaceae</taxon>
        <taxon>Entomomonas</taxon>
    </lineage>
</organism>